<dbReference type="Proteomes" id="UP001501479">
    <property type="component" value="Unassembled WGS sequence"/>
</dbReference>
<keyword evidence="2" id="KW-1185">Reference proteome</keyword>
<dbReference type="EMBL" id="BAABDS010000046">
    <property type="protein sequence ID" value="GAA3721288.1"/>
    <property type="molecule type" value="Genomic_DNA"/>
</dbReference>
<evidence type="ECO:0000313" key="2">
    <source>
        <dbReference type="Proteomes" id="UP001501479"/>
    </source>
</evidence>
<organism evidence="1 2">
    <name type="scientific">Oceanisphaera sediminis</name>
    <dbReference type="NCBI Taxonomy" id="981381"/>
    <lineage>
        <taxon>Bacteria</taxon>
        <taxon>Pseudomonadati</taxon>
        <taxon>Pseudomonadota</taxon>
        <taxon>Gammaproteobacteria</taxon>
        <taxon>Aeromonadales</taxon>
        <taxon>Aeromonadaceae</taxon>
        <taxon>Oceanisphaera</taxon>
    </lineage>
</organism>
<sequence>MDDLCRWLPITPGQRRGMVGMQTTTNTRRKEMTDQEIEKRFRDMHNTIASLELMLAQTMTIAVQNSKDPEAVFTDLQVCFAQKMADLGLKEGHPSFESGARVFTCVKTSALT</sequence>
<name>A0ABP7EN11_9GAMM</name>
<evidence type="ECO:0000313" key="1">
    <source>
        <dbReference type="EMBL" id="GAA3721288.1"/>
    </source>
</evidence>
<accession>A0ABP7EN11</accession>
<protein>
    <submittedName>
        <fullName evidence="1">Uncharacterized protein</fullName>
    </submittedName>
</protein>
<comment type="caution">
    <text evidence="1">The sequence shown here is derived from an EMBL/GenBank/DDBJ whole genome shotgun (WGS) entry which is preliminary data.</text>
</comment>
<gene>
    <name evidence="1" type="ORF">GCM10022421_32360</name>
</gene>
<proteinExistence type="predicted"/>
<reference evidence="2" key="1">
    <citation type="journal article" date="2019" name="Int. J. Syst. Evol. Microbiol.">
        <title>The Global Catalogue of Microorganisms (GCM) 10K type strain sequencing project: providing services to taxonomists for standard genome sequencing and annotation.</title>
        <authorList>
            <consortium name="The Broad Institute Genomics Platform"/>
            <consortium name="The Broad Institute Genome Sequencing Center for Infectious Disease"/>
            <person name="Wu L."/>
            <person name="Ma J."/>
        </authorList>
    </citation>
    <scope>NUCLEOTIDE SEQUENCE [LARGE SCALE GENOMIC DNA]</scope>
    <source>
        <strain evidence="2">JCM 17329</strain>
    </source>
</reference>